<protein>
    <submittedName>
        <fullName evidence="5">Tubulin tyrosine ligase-like family, member 7</fullName>
    </submittedName>
</protein>
<dbReference type="AlphaFoldDB" id="A0A3Q4I265"/>
<keyword evidence="3" id="KW-0067">ATP-binding</keyword>
<keyword evidence="1" id="KW-0436">Ligase</keyword>
<feature type="region of interest" description="Disordered" evidence="4">
    <location>
        <begin position="609"/>
        <end position="634"/>
    </location>
</feature>
<keyword evidence="2" id="KW-0547">Nucleotide-binding</keyword>
<feature type="region of interest" description="Disordered" evidence="4">
    <location>
        <begin position="1"/>
        <end position="38"/>
    </location>
</feature>
<dbReference type="InterPro" id="IPR004344">
    <property type="entry name" value="TTL/TTLL_fam"/>
</dbReference>
<evidence type="ECO:0000256" key="3">
    <source>
        <dbReference type="ARBA" id="ARBA00022840"/>
    </source>
</evidence>
<dbReference type="Ensembl" id="ENSNBRT00000024812.1">
    <property type="protein sequence ID" value="ENSNBRP00000024177.1"/>
    <property type="gene ID" value="ENSNBRG00000018486.1"/>
</dbReference>
<reference evidence="5" key="2">
    <citation type="submission" date="2025-09" db="UniProtKB">
        <authorList>
            <consortium name="Ensembl"/>
        </authorList>
    </citation>
    <scope>IDENTIFICATION</scope>
</reference>
<feature type="compositionally biased region" description="Low complexity" evidence="4">
    <location>
        <begin position="550"/>
        <end position="565"/>
    </location>
</feature>
<feature type="region of interest" description="Disordered" evidence="4">
    <location>
        <begin position="450"/>
        <end position="571"/>
    </location>
</feature>
<evidence type="ECO:0000256" key="1">
    <source>
        <dbReference type="ARBA" id="ARBA00022598"/>
    </source>
</evidence>
<dbReference type="GO" id="GO:0036064">
    <property type="term" value="C:ciliary basal body"/>
    <property type="evidence" value="ECO:0007669"/>
    <property type="project" value="TreeGrafter"/>
</dbReference>
<dbReference type="OMA" id="MNCCRRI"/>
<accession>A0A3Q4I265</accession>
<dbReference type="STRING" id="32507.ENSNBRP00000024177"/>
<dbReference type="PANTHER" id="PTHR12241">
    <property type="entry name" value="TUBULIN POLYGLUTAMYLASE"/>
    <property type="match status" value="1"/>
</dbReference>
<evidence type="ECO:0000313" key="5">
    <source>
        <dbReference type="Ensembl" id="ENSNBRP00000024177.1"/>
    </source>
</evidence>
<evidence type="ECO:0000256" key="2">
    <source>
        <dbReference type="ARBA" id="ARBA00022741"/>
    </source>
</evidence>
<dbReference type="GO" id="GO:0005524">
    <property type="term" value="F:ATP binding"/>
    <property type="evidence" value="ECO:0007669"/>
    <property type="project" value="UniProtKB-KW"/>
</dbReference>
<dbReference type="GO" id="GO:0000226">
    <property type="term" value="P:microtubule cytoskeleton organization"/>
    <property type="evidence" value="ECO:0007669"/>
    <property type="project" value="TreeGrafter"/>
</dbReference>
<dbReference type="Pfam" id="PF03133">
    <property type="entry name" value="TTL"/>
    <property type="match status" value="1"/>
</dbReference>
<reference evidence="5" key="1">
    <citation type="submission" date="2025-08" db="UniProtKB">
        <authorList>
            <consortium name="Ensembl"/>
        </authorList>
    </citation>
    <scope>IDENTIFICATION</scope>
</reference>
<feature type="compositionally biased region" description="Polar residues" evidence="4">
    <location>
        <begin position="609"/>
        <end position="621"/>
    </location>
</feature>
<dbReference type="GeneTree" id="ENSGT00940000159078"/>
<dbReference type="Proteomes" id="UP000261580">
    <property type="component" value="Unassembled WGS sequence"/>
</dbReference>
<dbReference type="Gene3D" id="3.30.470.20">
    <property type="entry name" value="ATP-grasp fold, B domain"/>
    <property type="match status" value="1"/>
</dbReference>
<organism evidence="5 6">
    <name type="scientific">Neolamprologus brichardi</name>
    <name type="common">Fairy cichlid</name>
    <name type="synonym">Lamprologus brichardi</name>
    <dbReference type="NCBI Taxonomy" id="32507"/>
    <lineage>
        <taxon>Eukaryota</taxon>
        <taxon>Metazoa</taxon>
        <taxon>Chordata</taxon>
        <taxon>Craniata</taxon>
        <taxon>Vertebrata</taxon>
        <taxon>Euteleostomi</taxon>
        <taxon>Actinopterygii</taxon>
        <taxon>Neopterygii</taxon>
        <taxon>Teleostei</taxon>
        <taxon>Neoteleostei</taxon>
        <taxon>Acanthomorphata</taxon>
        <taxon>Ovalentaria</taxon>
        <taxon>Cichlomorphae</taxon>
        <taxon>Cichliformes</taxon>
        <taxon>Cichlidae</taxon>
        <taxon>African cichlids</taxon>
        <taxon>Pseudocrenilabrinae</taxon>
        <taxon>Lamprologini</taxon>
        <taxon>Neolamprologus</taxon>
    </lineage>
</organism>
<evidence type="ECO:0000313" key="6">
    <source>
        <dbReference type="Proteomes" id="UP000261580"/>
    </source>
</evidence>
<evidence type="ECO:0000256" key="4">
    <source>
        <dbReference type="SAM" id="MobiDB-lite"/>
    </source>
</evidence>
<dbReference type="PROSITE" id="PS51221">
    <property type="entry name" value="TTL"/>
    <property type="match status" value="1"/>
</dbReference>
<dbReference type="GO" id="GO:0070740">
    <property type="term" value="F:tubulin-glutamic acid ligase activity"/>
    <property type="evidence" value="ECO:0007669"/>
    <property type="project" value="TreeGrafter"/>
</dbReference>
<name>A0A3Q4I265_NEOBR</name>
<feature type="compositionally biased region" description="Low complexity" evidence="4">
    <location>
        <begin position="488"/>
        <end position="498"/>
    </location>
</feature>
<dbReference type="Bgee" id="ENSNBRG00000018486">
    <property type="expression patterns" value="Expressed in brain and 2 other cell types or tissues"/>
</dbReference>
<dbReference type="GO" id="GO:0015631">
    <property type="term" value="F:tubulin binding"/>
    <property type="evidence" value="ECO:0007669"/>
    <property type="project" value="TreeGrafter"/>
</dbReference>
<feature type="compositionally biased region" description="Basic residues" evidence="4">
    <location>
        <begin position="28"/>
        <end position="38"/>
    </location>
</feature>
<proteinExistence type="predicted"/>
<keyword evidence="6" id="KW-1185">Reference proteome</keyword>
<feature type="compositionally biased region" description="Basic and acidic residues" evidence="4">
    <location>
        <begin position="506"/>
        <end position="541"/>
    </location>
</feature>
<sequence length="858" mass="97175">MPSPPNDGEDQGASPVNRPSVGSYQSSGKRKVHTKKKKGTITANVAGTKYEIGIVICFLHWHNCAISSESLITSRINHFPGMGEICRKDCLARNMAKMIKCQPQEYSFIPKTWIFPAEYTQFQNYVKELRRKRKQKTFIVKPANGAMGHGISLIRNCEKLPAQEHFIVQEYLDKPFLMEGYKFDLRIYILVTSCDPLRIFLYNDGLVRMGTEKYHAPSEANLSQLYMHLTNYSVNKHNENFERDETVDKGSKRSISWFTEFLRTNDYDVAKFWGDVSELVVKTLIVAEPHVLHAYRMCRPGQPPGSDSVCFEVLGFDIILDRKLKPWLLETAAPTLSSLALLNVRVGCRTHGIIYKKLSDHIIPKERLAQVRKQISREEHEKQHLGNYRRIYPPDDKLLLEKYESLLSAAFQTFLAGRAASLQKEMNNPLKRMKEEDILDLLEQCELDDEKLMGKSSRQRGPKPLTGMPECSQTPRRQRPDYLADFTSGSSADNSCSSSDEDEEEERRKAGGRRSGEKRGEKKVSYDLGESKEKNLAERSGRMHWKPPIKSLKTSTAPSASPSLSGPIRRSISCPRSIASLSSPNEVRALSTRPSPTVPVATPLVRPSSATLRSHSLSRSGSAHRVPHSNSLGTIHSNIGDPLINLRSKEQEAELVRQTLAVLTAMRIRFPGKTEEEAEGVLDEVSRGSPFLSLSLFQLPLTLSITQVLDIVRTNVRSVLQRIWKEPDVESLHLYRLFNRVFNRLLWSHGQGMWNCFSNTGSSWETIFSKSSEVVSPQELQCCRRLVQLCRDCLLVVYKFVSESRGSLTGLSPEWDDTRYLLPVTSQFIMKWPSSSFGSISSAVPRSRNLFAARMGHF</sequence>
<dbReference type="SUPFAM" id="SSF56059">
    <property type="entry name" value="Glutathione synthetase ATP-binding domain-like"/>
    <property type="match status" value="1"/>
</dbReference>
<dbReference type="PANTHER" id="PTHR12241:SF147">
    <property type="entry name" value="TUBULIN POLYGLUTAMYLASE TTLL7"/>
    <property type="match status" value="1"/>
</dbReference>